<dbReference type="PROSITE" id="PS00195">
    <property type="entry name" value="GLUTAREDOXIN_1"/>
    <property type="match status" value="1"/>
</dbReference>
<evidence type="ECO:0000259" key="4">
    <source>
        <dbReference type="Pfam" id="PF00462"/>
    </source>
</evidence>
<dbReference type="InterPro" id="IPR014025">
    <property type="entry name" value="Glutaredoxin_subgr"/>
</dbReference>
<accession>A0A3L8PUB1</accession>
<dbReference type="GO" id="GO:0045454">
    <property type="term" value="P:cell redox homeostasis"/>
    <property type="evidence" value="ECO:0007669"/>
    <property type="project" value="InterPro"/>
</dbReference>
<organism evidence="5 6">
    <name type="scientific">Parashewanella curva</name>
    <dbReference type="NCBI Taxonomy" id="2338552"/>
    <lineage>
        <taxon>Bacteria</taxon>
        <taxon>Pseudomonadati</taxon>
        <taxon>Pseudomonadota</taxon>
        <taxon>Gammaproteobacteria</taxon>
        <taxon>Alteromonadales</taxon>
        <taxon>Shewanellaceae</taxon>
        <taxon>Parashewanella</taxon>
    </lineage>
</organism>
<protein>
    <submittedName>
        <fullName evidence="5">GrxA family glutaredoxin</fullName>
    </submittedName>
</protein>
<comment type="caution">
    <text evidence="5">The sequence shown here is derived from an EMBL/GenBank/DDBJ whole genome shotgun (WGS) entry which is preliminary data.</text>
</comment>
<feature type="domain" description="Glutaredoxin" evidence="4">
    <location>
        <begin position="3"/>
        <end position="69"/>
    </location>
</feature>
<name>A0A3L8PUB1_9GAMM</name>
<dbReference type="InterPro" id="IPR002109">
    <property type="entry name" value="Glutaredoxin"/>
</dbReference>
<dbReference type="PROSITE" id="PS51354">
    <property type="entry name" value="GLUTAREDOXIN_2"/>
    <property type="match status" value="1"/>
</dbReference>
<dbReference type="NCBIfam" id="NF008401">
    <property type="entry name" value="PRK11200.1"/>
    <property type="match status" value="1"/>
</dbReference>
<keyword evidence="6" id="KW-1185">Reference proteome</keyword>
<dbReference type="InterPro" id="IPR036249">
    <property type="entry name" value="Thioredoxin-like_sf"/>
</dbReference>
<dbReference type="PRINTS" id="PR00160">
    <property type="entry name" value="GLUTAREDOXIN"/>
</dbReference>
<evidence type="ECO:0000313" key="6">
    <source>
        <dbReference type="Proteomes" id="UP000281474"/>
    </source>
</evidence>
<dbReference type="RefSeq" id="WP_121840279.1">
    <property type="nucleotide sequence ID" value="NZ_ML014823.1"/>
</dbReference>
<dbReference type="CDD" id="cd02066">
    <property type="entry name" value="GRX_family"/>
    <property type="match status" value="1"/>
</dbReference>
<dbReference type="GO" id="GO:0015035">
    <property type="term" value="F:protein-disulfide reductase activity"/>
    <property type="evidence" value="ECO:0007669"/>
    <property type="project" value="InterPro"/>
</dbReference>
<evidence type="ECO:0000256" key="2">
    <source>
        <dbReference type="ARBA" id="ARBA00023157"/>
    </source>
</evidence>
<reference evidence="5 6" key="1">
    <citation type="submission" date="2018-09" db="EMBL/GenBank/DDBJ databases">
        <title>Phylogeny of the Shewanellaceae, and recommendation for two new genera, Pseudoshewanella and Parashewanella.</title>
        <authorList>
            <person name="Wang G."/>
        </authorList>
    </citation>
    <scope>NUCLEOTIDE SEQUENCE [LARGE SCALE GENOMIC DNA]</scope>
    <source>
        <strain evidence="5 6">C51</strain>
    </source>
</reference>
<keyword evidence="2" id="KW-1015">Disulfide bond</keyword>
<gene>
    <name evidence="5" type="ORF">D5018_17490</name>
</gene>
<keyword evidence="3" id="KW-0676">Redox-active center</keyword>
<dbReference type="Proteomes" id="UP000281474">
    <property type="component" value="Unassembled WGS sequence"/>
</dbReference>
<comment type="subunit">
    <text evidence="1">Monomer.</text>
</comment>
<dbReference type="EMBL" id="QZEI01000074">
    <property type="protein sequence ID" value="RLV58409.1"/>
    <property type="molecule type" value="Genomic_DNA"/>
</dbReference>
<sequence>MQVTIYGRPGCPYCTRAIQIAEMLKQKRDDFDFTYTDMYAENISKEKLSEKLGVDVRTVPQVLLDDQYIGGCTEFEAYVAKNGLLLS</sequence>
<dbReference type="Gene3D" id="3.40.30.10">
    <property type="entry name" value="Glutaredoxin"/>
    <property type="match status" value="1"/>
</dbReference>
<dbReference type="Pfam" id="PF00462">
    <property type="entry name" value="Glutaredoxin"/>
    <property type="match status" value="1"/>
</dbReference>
<dbReference type="OrthoDB" id="9814618at2"/>
<dbReference type="SUPFAM" id="SSF52833">
    <property type="entry name" value="Thioredoxin-like"/>
    <property type="match status" value="1"/>
</dbReference>
<evidence type="ECO:0000256" key="1">
    <source>
        <dbReference type="ARBA" id="ARBA00011245"/>
    </source>
</evidence>
<dbReference type="AlphaFoldDB" id="A0A3L8PUB1"/>
<dbReference type="GO" id="GO:0009055">
    <property type="term" value="F:electron transfer activity"/>
    <property type="evidence" value="ECO:0007669"/>
    <property type="project" value="InterPro"/>
</dbReference>
<evidence type="ECO:0000256" key="3">
    <source>
        <dbReference type="ARBA" id="ARBA00023284"/>
    </source>
</evidence>
<dbReference type="NCBIfam" id="TIGR02183">
    <property type="entry name" value="GRXA"/>
    <property type="match status" value="1"/>
</dbReference>
<evidence type="ECO:0000313" key="5">
    <source>
        <dbReference type="EMBL" id="RLV58409.1"/>
    </source>
</evidence>
<proteinExistence type="predicted"/>
<dbReference type="InterPro" id="IPR011767">
    <property type="entry name" value="GLR_AS"/>
</dbReference>
<dbReference type="InterPro" id="IPR011902">
    <property type="entry name" value="GRXA"/>
</dbReference>